<keyword evidence="1" id="KW-0297">G-protein coupled receptor</keyword>
<dbReference type="Proteomes" id="UP000663881">
    <property type="component" value="Unassembled WGS sequence"/>
</dbReference>
<evidence type="ECO:0000256" key="3">
    <source>
        <dbReference type="ARBA" id="ARBA00023180"/>
    </source>
</evidence>
<evidence type="ECO:0000313" key="7">
    <source>
        <dbReference type="EMBL" id="CAF4346907.1"/>
    </source>
</evidence>
<evidence type="ECO:0000313" key="6">
    <source>
        <dbReference type="EMBL" id="CAF4329818.1"/>
    </source>
</evidence>
<evidence type="ECO:0000256" key="4">
    <source>
        <dbReference type="ARBA" id="ARBA00023224"/>
    </source>
</evidence>
<keyword evidence="5" id="KW-1133">Transmembrane helix</keyword>
<keyword evidence="2" id="KW-0675">Receptor</keyword>
<sequence length="103" mass="11890">GPVSFRNHQRRAETIIRQFQIDGNQHILRTIAEYSHLSGFNVNCSHCQLLIWPGTIPVDTERSEIQRVVLTVSEIISITIACILSLVLAIFFLTFNIIYRHER</sequence>
<dbReference type="GO" id="GO:0004965">
    <property type="term" value="F:G protein-coupled GABA receptor activity"/>
    <property type="evidence" value="ECO:0007669"/>
    <property type="project" value="InterPro"/>
</dbReference>
<keyword evidence="4" id="KW-0807">Transducer</keyword>
<feature type="transmembrane region" description="Helical" evidence="5">
    <location>
        <begin position="75"/>
        <end position="99"/>
    </location>
</feature>
<dbReference type="PANTHER" id="PTHR10519">
    <property type="entry name" value="GABA-B RECEPTOR"/>
    <property type="match status" value="1"/>
</dbReference>
<gene>
    <name evidence="7" type="ORF">OKA104_LOCUS48592</name>
    <name evidence="6" type="ORF">OXD698_LOCUS47630</name>
</gene>
<evidence type="ECO:0000313" key="8">
    <source>
        <dbReference type="Proteomes" id="UP000663881"/>
    </source>
</evidence>
<keyword evidence="5" id="KW-0472">Membrane</keyword>
<dbReference type="InterPro" id="IPR002455">
    <property type="entry name" value="GPCR3_GABA-B"/>
</dbReference>
<organism evidence="7 8">
    <name type="scientific">Adineta steineri</name>
    <dbReference type="NCBI Taxonomy" id="433720"/>
    <lineage>
        <taxon>Eukaryota</taxon>
        <taxon>Metazoa</taxon>
        <taxon>Spiralia</taxon>
        <taxon>Gnathifera</taxon>
        <taxon>Rotifera</taxon>
        <taxon>Eurotatoria</taxon>
        <taxon>Bdelloidea</taxon>
        <taxon>Adinetida</taxon>
        <taxon>Adinetidae</taxon>
        <taxon>Adineta</taxon>
    </lineage>
</organism>
<keyword evidence="5" id="KW-0812">Transmembrane</keyword>
<keyword evidence="3" id="KW-0325">Glycoprotein</keyword>
<dbReference type="PANTHER" id="PTHR10519:SF74">
    <property type="entry name" value="GAMMA-AMINOBUTYRIC ACID TYPE B RECEPTOR SUBUNIT 2"/>
    <property type="match status" value="1"/>
</dbReference>
<proteinExistence type="predicted"/>
<comment type="caution">
    <text evidence="7">The sequence shown here is derived from an EMBL/GenBank/DDBJ whole genome shotgun (WGS) entry which is preliminary data.</text>
</comment>
<reference evidence="7" key="1">
    <citation type="submission" date="2021-02" db="EMBL/GenBank/DDBJ databases">
        <authorList>
            <person name="Nowell W R."/>
        </authorList>
    </citation>
    <scope>NUCLEOTIDE SEQUENCE</scope>
</reference>
<evidence type="ECO:0000256" key="5">
    <source>
        <dbReference type="SAM" id="Phobius"/>
    </source>
</evidence>
<dbReference type="AlphaFoldDB" id="A0A820KZ10"/>
<accession>A0A820KZ10</accession>
<evidence type="ECO:0000256" key="1">
    <source>
        <dbReference type="ARBA" id="ARBA00023040"/>
    </source>
</evidence>
<feature type="non-terminal residue" evidence="7">
    <location>
        <position position="1"/>
    </location>
</feature>
<dbReference type="GO" id="GO:0038039">
    <property type="term" value="C:G protein-coupled receptor heterodimeric complex"/>
    <property type="evidence" value="ECO:0007669"/>
    <property type="project" value="TreeGrafter"/>
</dbReference>
<dbReference type="EMBL" id="CAJOAY010021252">
    <property type="protein sequence ID" value="CAF4346907.1"/>
    <property type="molecule type" value="Genomic_DNA"/>
</dbReference>
<feature type="non-terminal residue" evidence="7">
    <location>
        <position position="103"/>
    </location>
</feature>
<dbReference type="EMBL" id="CAJOAZ010018790">
    <property type="protein sequence ID" value="CAF4329818.1"/>
    <property type="molecule type" value="Genomic_DNA"/>
</dbReference>
<dbReference type="GO" id="GO:0007214">
    <property type="term" value="P:gamma-aminobutyric acid signaling pathway"/>
    <property type="evidence" value="ECO:0007669"/>
    <property type="project" value="TreeGrafter"/>
</dbReference>
<protein>
    <submittedName>
        <fullName evidence="7">Uncharacterized protein</fullName>
    </submittedName>
</protein>
<dbReference type="Proteomes" id="UP000663844">
    <property type="component" value="Unassembled WGS sequence"/>
</dbReference>
<evidence type="ECO:0000256" key="2">
    <source>
        <dbReference type="ARBA" id="ARBA00023170"/>
    </source>
</evidence>
<name>A0A820KZ10_9BILA</name>